<protein>
    <submittedName>
        <fullName evidence="2">Methyltransferase domain-containing protein</fullName>
    </submittedName>
</protein>
<dbReference type="Pfam" id="PF13649">
    <property type="entry name" value="Methyltransf_25"/>
    <property type="match status" value="1"/>
</dbReference>
<proteinExistence type="predicted"/>
<reference evidence="2 3" key="1">
    <citation type="submission" date="2019-06" db="EMBL/GenBank/DDBJ databases">
        <title>Description of Kitasatospora acidophila sp. nov. isolated from pine grove soil, and reclassification of Streptomyces novaecaesareae to Kitasatospora novaeceasareae comb. nov.</title>
        <authorList>
            <person name="Kim M.J."/>
        </authorList>
    </citation>
    <scope>NUCLEOTIDE SEQUENCE [LARGE SCALE GENOMIC DNA]</scope>
    <source>
        <strain evidence="2 3">MMS16-CNU292</strain>
    </source>
</reference>
<dbReference type="InterPro" id="IPR029063">
    <property type="entry name" value="SAM-dependent_MTases_sf"/>
</dbReference>
<dbReference type="InterPro" id="IPR041698">
    <property type="entry name" value="Methyltransf_25"/>
</dbReference>
<dbReference type="EMBL" id="VIGB01000003">
    <property type="protein sequence ID" value="TQF01503.1"/>
    <property type="molecule type" value="Genomic_DNA"/>
</dbReference>
<dbReference type="GO" id="GO:0008168">
    <property type="term" value="F:methyltransferase activity"/>
    <property type="evidence" value="ECO:0007669"/>
    <property type="project" value="UniProtKB-KW"/>
</dbReference>
<dbReference type="GO" id="GO:0032259">
    <property type="term" value="P:methylation"/>
    <property type="evidence" value="ECO:0007669"/>
    <property type="project" value="UniProtKB-KW"/>
</dbReference>
<dbReference type="AlphaFoldDB" id="A0A540VXM0"/>
<dbReference type="Proteomes" id="UP000319103">
    <property type="component" value="Unassembled WGS sequence"/>
</dbReference>
<dbReference type="RefSeq" id="WP_141632233.1">
    <property type="nucleotide sequence ID" value="NZ_VIGB01000003.1"/>
</dbReference>
<keyword evidence="2" id="KW-0808">Transferase</keyword>
<keyword evidence="3" id="KW-1185">Reference proteome</keyword>
<comment type="caution">
    <text evidence="2">The sequence shown here is derived from an EMBL/GenBank/DDBJ whole genome shotgun (WGS) entry which is preliminary data.</text>
</comment>
<dbReference type="Gene3D" id="3.40.50.150">
    <property type="entry name" value="Vaccinia Virus protein VP39"/>
    <property type="match status" value="1"/>
</dbReference>
<dbReference type="OrthoDB" id="3528482at2"/>
<organism evidence="2 3">
    <name type="scientific">Kitasatospora acidiphila</name>
    <dbReference type="NCBI Taxonomy" id="2567942"/>
    <lineage>
        <taxon>Bacteria</taxon>
        <taxon>Bacillati</taxon>
        <taxon>Actinomycetota</taxon>
        <taxon>Actinomycetes</taxon>
        <taxon>Kitasatosporales</taxon>
        <taxon>Streptomycetaceae</taxon>
        <taxon>Kitasatospora</taxon>
    </lineage>
</organism>
<evidence type="ECO:0000313" key="3">
    <source>
        <dbReference type="Proteomes" id="UP000319103"/>
    </source>
</evidence>
<accession>A0A540VXM0</accession>
<feature type="domain" description="Methyltransferase" evidence="1">
    <location>
        <begin position="65"/>
        <end position="169"/>
    </location>
</feature>
<evidence type="ECO:0000259" key="1">
    <source>
        <dbReference type="Pfam" id="PF13649"/>
    </source>
</evidence>
<keyword evidence="2" id="KW-0489">Methyltransferase</keyword>
<name>A0A540VXM0_9ACTN</name>
<sequence>MTTVRLDARPDSPRRHRGSLGDGLLFLAEALRSWHDTGAVAPSGADLVNALLVPVTSRPDRPLSVLEVGAGTGVVTRRLVLALRPGDRLHVVEANARFVQHLREDPVLVRHGPSVGLRLSAGRAEDLMDYQDELGRYDVIVSGLPFTNFPPVQVRQLLDLYLRLLAPGGELTYFRYRGTTALRALTSGPRRAAQHRAVVHLLRQFEESYGLGERTAWRNVPPARACLARKPG</sequence>
<dbReference type="SUPFAM" id="SSF53335">
    <property type="entry name" value="S-adenosyl-L-methionine-dependent methyltransferases"/>
    <property type="match status" value="1"/>
</dbReference>
<evidence type="ECO:0000313" key="2">
    <source>
        <dbReference type="EMBL" id="TQF01503.1"/>
    </source>
</evidence>
<gene>
    <name evidence="2" type="ORF">E6W39_03660</name>
</gene>
<dbReference type="CDD" id="cd02440">
    <property type="entry name" value="AdoMet_MTases"/>
    <property type="match status" value="1"/>
</dbReference>